<keyword evidence="2" id="KW-1185">Reference proteome</keyword>
<protein>
    <submittedName>
        <fullName evidence="1">Uncharacterized protein</fullName>
    </submittedName>
</protein>
<dbReference type="Proteomes" id="UP000824469">
    <property type="component" value="Unassembled WGS sequence"/>
</dbReference>
<evidence type="ECO:0000313" key="1">
    <source>
        <dbReference type="EMBL" id="KAH9325029.1"/>
    </source>
</evidence>
<feature type="non-terminal residue" evidence="1">
    <location>
        <position position="1"/>
    </location>
</feature>
<name>A0AA38GJC5_TAXCH</name>
<accession>A0AA38GJC5</accession>
<organism evidence="1 2">
    <name type="scientific">Taxus chinensis</name>
    <name type="common">Chinese yew</name>
    <name type="synonym">Taxus wallichiana var. chinensis</name>
    <dbReference type="NCBI Taxonomy" id="29808"/>
    <lineage>
        <taxon>Eukaryota</taxon>
        <taxon>Viridiplantae</taxon>
        <taxon>Streptophyta</taxon>
        <taxon>Embryophyta</taxon>
        <taxon>Tracheophyta</taxon>
        <taxon>Spermatophyta</taxon>
        <taxon>Pinopsida</taxon>
        <taxon>Pinidae</taxon>
        <taxon>Conifers II</taxon>
        <taxon>Cupressales</taxon>
        <taxon>Taxaceae</taxon>
        <taxon>Taxus</taxon>
    </lineage>
</organism>
<dbReference type="EMBL" id="JAHRHJ020000002">
    <property type="protein sequence ID" value="KAH9325029.1"/>
    <property type="molecule type" value="Genomic_DNA"/>
</dbReference>
<sequence length="77" mass="9227">KNRENWLSPSPRRSWDSWDIEAWIGRKASRRPAKQRDIHKDIRAVGRVKGVNWPVRPKRRTFALRQLGHLGREDMKD</sequence>
<proteinExistence type="predicted"/>
<dbReference type="AlphaFoldDB" id="A0AA38GJC5"/>
<gene>
    <name evidence="1" type="ORF">KI387_005207</name>
</gene>
<comment type="caution">
    <text evidence="1">The sequence shown here is derived from an EMBL/GenBank/DDBJ whole genome shotgun (WGS) entry which is preliminary data.</text>
</comment>
<feature type="non-terminal residue" evidence="1">
    <location>
        <position position="77"/>
    </location>
</feature>
<evidence type="ECO:0000313" key="2">
    <source>
        <dbReference type="Proteomes" id="UP000824469"/>
    </source>
</evidence>
<reference evidence="1 2" key="1">
    <citation type="journal article" date="2021" name="Nat. Plants">
        <title>The Taxus genome provides insights into paclitaxel biosynthesis.</title>
        <authorList>
            <person name="Xiong X."/>
            <person name="Gou J."/>
            <person name="Liao Q."/>
            <person name="Li Y."/>
            <person name="Zhou Q."/>
            <person name="Bi G."/>
            <person name="Li C."/>
            <person name="Du R."/>
            <person name="Wang X."/>
            <person name="Sun T."/>
            <person name="Guo L."/>
            <person name="Liang H."/>
            <person name="Lu P."/>
            <person name="Wu Y."/>
            <person name="Zhang Z."/>
            <person name="Ro D.K."/>
            <person name="Shang Y."/>
            <person name="Huang S."/>
            <person name="Yan J."/>
        </authorList>
    </citation>
    <scope>NUCLEOTIDE SEQUENCE [LARGE SCALE GENOMIC DNA]</scope>
    <source>
        <strain evidence="1">Ta-2019</strain>
    </source>
</reference>